<protein>
    <submittedName>
        <fullName evidence="1">Uncharacterized protein</fullName>
    </submittedName>
</protein>
<name>A0ABV6Q7M5_9FLAO</name>
<dbReference type="EMBL" id="JBHLTQ010000003">
    <property type="protein sequence ID" value="MFC0604280.1"/>
    <property type="molecule type" value="Genomic_DNA"/>
</dbReference>
<accession>A0ABV6Q7M5</accession>
<gene>
    <name evidence="1" type="ORF">ACFFGA_06935</name>
</gene>
<evidence type="ECO:0000313" key="1">
    <source>
        <dbReference type="EMBL" id="MFC0604280.1"/>
    </source>
</evidence>
<dbReference type="RefSeq" id="WP_386061627.1">
    <property type="nucleotide sequence ID" value="NZ_JBHLTQ010000003.1"/>
</dbReference>
<keyword evidence="2" id="KW-1185">Reference proteome</keyword>
<comment type="caution">
    <text evidence="1">The sequence shown here is derived from an EMBL/GenBank/DDBJ whole genome shotgun (WGS) entry which is preliminary data.</text>
</comment>
<reference evidence="1 2" key="1">
    <citation type="submission" date="2024-09" db="EMBL/GenBank/DDBJ databases">
        <authorList>
            <person name="Sun Q."/>
            <person name="Mori K."/>
        </authorList>
    </citation>
    <scope>NUCLEOTIDE SEQUENCE [LARGE SCALE GENOMIC DNA]</scope>
    <source>
        <strain evidence="1 2">NCAIM B.02481</strain>
    </source>
</reference>
<organism evidence="1 2">
    <name type="scientific">Winogradskyella pulchriflava</name>
    <dbReference type="NCBI Taxonomy" id="1110688"/>
    <lineage>
        <taxon>Bacteria</taxon>
        <taxon>Pseudomonadati</taxon>
        <taxon>Bacteroidota</taxon>
        <taxon>Flavobacteriia</taxon>
        <taxon>Flavobacteriales</taxon>
        <taxon>Flavobacteriaceae</taxon>
        <taxon>Winogradskyella</taxon>
    </lineage>
</organism>
<evidence type="ECO:0000313" key="2">
    <source>
        <dbReference type="Proteomes" id="UP001589832"/>
    </source>
</evidence>
<dbReference type="Proteomes" id="UP001589832">
    <property type="component" value="Unassembled WGS sequence"/>
</dbReference>
<sequence length="187" mass="21701">MGKDFKNILQQIEQVHLKTFVKISVFKSKEGLSHLATTRRGMYWLWTSLTLEELKRLPHNDLKKRHVPIAKRILQREGLSHICKITRNNYRIVYNGVGGYRTTDKGFGLRERILQEITCNDARTGTLNISYGCRDLSKWAVTFFDFDDPQNSSILKQLGTNAPYVDYAEVLEDLCRMEFGTPILCRN</sequence>
<proteinExistence type="predicted"/>